<evidence type="ECO:0000256" key="9">
    <source>
        <dbReference type="ARBA" id="ARBA00022989"/>
    </source>
</evidence>
<keyword evidence="9 16" id="KW-1133">Transmembrane helix</keyword>
<keyword evidence="20" id="KW-1185">Reference proteome</keyword>
<dbReference type="InterPro" id="IPR036852">
    <property type="entry name" value="Peptidase_S8/S53_dom_sf"/>
</dbReference>
<dbReference type="GO" id="GO:0005802">
    <property type="term" value="C:trans-Golgi network"/>
    <property type="evidence" value="ECO:0007669"/>
    <property type="project" value="TreeGrafter"/>
</dbReference>
<dbReference type="SUPFAM" id="SSF52743">
    <property type="entry name" value="Subtilisin-like"/>
    <property type="match status" value="1"/>
</dbReference>
<dbReference type="GO" id="GO:0004252">
    <property type="term" value="F:serine-type endopeptidase activity"/>
    <property type="evidence" value="ECO:0007669"/>
    <property type="project" value="UniProtKB-UniRule"/>
</dbReference>
<dbReference type="PROSITE" id="PS00138">
    <property type="entry name" value="SUBTILASE_SER"/>
    <property type="match status" value="1"/>
</dbReference>
<dbReference type="InterPro" id="IPR000209">
    <property type="entry name" value="Peptidase_S8/S53_dom"/>
</dbReference>
<feature type="domain" description="P/Homo B" evidence="18">
    <location>
        <begin position="481"/>
        <end position="631"/>
    </location>
</feature>
<dbReference type="Gene3D" id="2.60.120.260">
    <property type="entry name" value="Galactose-binding domain-like"/>
    <property type="match status" value="1"/>
</dbReference>
<dbReference type="EMBL" id="KL142413">
    <property type="protein sequence ID" value="KDR67665.1"/>
    <property type="molecule type" value="Genomic_DNA"/>
</dbReference>
<proteinExistence type="inferred from homology"/>
<feature type="region of interest" description="Disordered" evidence="15">
    <location>
        <begin position="789"/>
        <end position="869"/>
    </location>
</feature>
<dbReference type="InterPro" id="IPR015500">
    <property type="entry name" value="Peptidase_S8_subtilisin-rel"/>
</dbReference>
<dbReference type="InterPro" id="IPR002884">
    <property type="entry name" value="P_dom"/>
</dbReference>
<dbReference type="InterPro" id="IPR023828">
    <property type="entry name" value="Peptidase_S8_Ser-AS"/>
</dbReference>
<feature type="active site" description="Charge relay system" evidence="13 14">
    <location>
        <position position="405"/>
    </location>
</feature>
<dbReference type="GO" id="GO:0016485">
    <property type="term" value="P:protein processing"/>
    <property type="evidence" value="ECO:0007669"/>
    <property type="project" value="TreeGrafter"/>
</dbReference>
<evidence type="ECO:0000256" key="6">
    <source>
        <dbReference type="ARBA" id="ARBA00022801"/>
    </source>
</evidence>
<dbReference type="OrthoDB" id="300641at2759"/>
<dbReference type="PANTHER" id="PTHR42884:SF14">
    <property type="entry name" value="NEUROENDOCRINE CONVERTASE 1"/>
    <property type="match status" value="1"/>
</dbReference>
<feature type="compositionally biased region" description="Basic and acidic residues" evidence="15">
    <location>
        <begin position="831"/>
        <end position="840"/>
    </location>
</feature>
<evidence type="ECO:0000256" key="14">
    <source>
        <dbReference type="PROSITE-ProRule" id="PRU01240"/>
    </source>
</evidence>
<keyword evidence="8" id="KW-0106">Calcium</keyword>
<keyword evidence="7 14" id="KW-0720">Serine protease</keyword>
<evidence type="ECO:0000259" key="18">
    <source>
        <dbReference type="PROSITE" id="PS51829"/>
    </source>
</evidence>
<name>A0A067S9T7_GALM3</name>
<dbReference type="PRINTS" id="PR00723">
    <property type="entry name" value="SUBTILISIN"/>
</dbReference>
<keyword evidence="12" id="KW-0325">Glycoprotein</keyword>
<evidence type="ECO:0000256" key="15">
    <source>
        <dbReference type="SAM" id="MobiDB-lite"/>
    </source>
</evidence>
<keyword evidence="6 14" id="KW-0378">Hydrolase</keyword>
<evidence type="ECO:0000256" key="1">
    <source>
        <dbReference type="ARBA" id="ARBA00004370"/>
    </source>
</evidence>
<dbReference type="GO" id="GO:0000139">
    <property type="term" value="C:Golgi membrane"/>
    <property type="evidence" value="ECO:0007669"/>
    <property type="project" value="TreeGrafter"/>
</dbReference>
<feature type="chain" id="PRO_5001645551" description="P/Homo B domain-containing protein" evidence="17">
    <location>
        <begin position="21"/>
        <end position="869"/>
    </location>
</feature>
<feature type="compositionally biased region" description="Polar residues" evidence="15">
    <location>
        <begin position="792"/>
        <end position="806"/>
    </location>
</feature>
<dbReference type="Pfam" id="PF01483">
    <property type="entry name" value="P_proprotein"/>
    <property type="match status" value="1"/>
</dbReference>
<dbReference type="CDD" id="cd04059">
    <property type="entry name" value="Peptidases_S8_Protein_convertases_Kexins_Furin-like"/>
    <property type="match status" value="1"/>
</dbReference>
<dbReference type="InterPro" id="IPR034182">
    <property type="entry name" value="Kexin/furin"/>
</dbReference>
<organism evidence="19 20">
    <name type="scientific">Galerina marginata (strain CBS 339.88)</name>
    <dbReference type="NCBI Taxonomy" id="685588"/>
    <lineage>
        <taxon>Eukaryota</taxon>
        <taxon>Fungi</taxon>
        <taxon>Dikarya</taxon>
        <taxon>Basidiomycota</taxon>
        <taxon>Agaricomycotina</taxon>
        <taxon>Agaricomycetes</taxon>
        <taxon>Agaricomycetidae</taxon>
        <taxon>Agaricales</taxon>
        <taxon>Agaricineae</taxon>
        <taxon>Strophariaceae</taxon>
        <taxon>Galerina</taxon>
    </lineage>
</organism>
<evidence type="ECO:0000256" key="16">
    <source>
        <dbReference type="SAM" id="Phobius"/>
    </source>
</evidence>
<dbReference type="Pfam" id="PF00082">
    <property type="entry name" value="Peptidase_S8"/>
    <property type="match status" value="1"/>
</dbReference>
<evidence type="ECO:0000256" key="12">
    <source>
        <dbReference type="ARBA" id="ARBA00023180"/>
    </source>
</evidence>
<feature type="compositionally biased region" description="Basic and acidic residues" evidence="15">
    <location>
        <begin position="855"/>
        <end position="869"/>
    </location>
</feature>
<dbReference type="Gene3D" id="3.40.50.200">
    <property type="entry name" value="Peptidase S8/S53 domain"/>
    <property type="match status" value="1"/>
</dbReference>
<dbReference type="PROSITE" id="PS51892">
    <property type="entry name" value="SUBTILASE"/>
    <property type="match status" value="1"/>
</dbReference>
<comment type="subcellular location">
    <subcellularLocation>
        <location evidence="1">Membrane</location>
    </subcellularLocation>
</comment>
<dbReference type="PROSITE" id="PS00137">
    <property type="entry name" value="SUBTILASE_HIS"/>
    <property type="match status" value="1"/>
</dbReference>
<dbReference type="PROSITE" id="PS51829">
    <property type="entry name" value="P_HOMO_B"/>
    <property type="match status" value="1"/>
</dbReference>
<dbReference type="InterPro" id="IPR022398">
    <property type="entry name" value="Peptidase_S8_His-AS"/>
</dbReference>
<keyword evidence="4 16" id="KW-0812">Transmembrane</keyword>
<feature type="active site" description="Charge relay system" evidence="13 14">
    <location>
        <position position="234"/>
    </location>
</feature>
<evidence type="ECO:0000313" key="20">
    <source>
        <dbReference type="Proteomes" id="UP000027222"/>
    </source>
</evidence>
<dbReference type="FunFam" id="3.40.50.200:FF:000005">
    <property type="entry name" value="Proprotein convertase subtilisin/kexin type 7"/>
    <property type="match status" value="1"/>
</dbReference>
<evidence type="ECO:0000256" key="17">
    <source>
        <dbReference type="SAM" id="SignalP"/>
    </source>
</evidence>
<feature type="region of interest" description="Disordered" evidence="15">
    <location>
        <begin position="649"/>
        <end position="707"/>
    </location>
</feature>
<keyword evidence="10 16" id="KW-0472">Membrane</keyword>
<dbReference type="InterPro" id="IPR008979">
    <property type="entry name" value="Galactose-bd-like_sf"/>
</dbReference>
<accession>A0A067S9T7</accession>
<keyword evidence="5 17" id="KW-0732">Signal</keyword>
<evidence type="ECO:0000256" key="3">
    <source>
        <dbReference type="ARBA" id="ARBA00022670"/>
    </source>
</evidence>
<dbReference type="STRING" id="685588.A0A067S9T7"/>
<evidence type="ECO:0000313" key="19">
    <source>
        <dbReference type="EMBL" id="KDR67665.1"/>
    </source>
</evidence>
<dbReference type="Proteomes" id="UP000027222">
    <property type="component" value="Unassembled WGS sequence"/>
</dbReference>
<dbReference type="PANTHER" id="PTHR42884">
    <property type="entry name" value="PROPROTEIN CONVERTASE SUBTILISIN/KEXIN-RELATED"/>
    <property type="match status" value="1"/>
</dbReference>
<dbReference type="GO" id="GO:0007323">
    <property type="term" value="P:peptide pheromone maturation"/>
    <property type="evidence" value="ECO:0007669"/>
    <property type="project" value="UniProtKB-ARBA"/>
</dbReference>
<dbReference type="FunFam" id="2.60.120.260:FF:000026">
    <property type="entry name" value="proprotein convertase subtilisin/kexin type 7"/>
    <property type="match status" value="1"/>
</dbReference>
<feature type="compositionally biased region" description="Basic and acidic residues" evidence="15">
    <location>
        <begin position="666"/>
        <end position="681"/>
    </location>
</feature>
<keyword evidence="3 14" id="KW-0645">Protease</keyword>
<comment type="similarity">
    <text evidence="2">Belongs to the peptidase S8 family. Furin subfamily.</text>
</comment>
<evidence type="ECO:0000256" key="5">
    <source>
        <dbReference type="ARBA" id="ARBA00022729"/>
    </source>
</evidence>
<feature type="transmembrane region" description="Helical" evidence="16">
    <location>
        <begin position="723"/>
        <end position="743"/>
    </location>
</feature>
<evidence type="ECO:0000256" key="10">
    <source>
        <dbReference type="ARBA" id="ARBA00023136"/>
    </source>
</evidence>
<evidence type="ECO:0000256" key="7">
    <source>
        <dbReference type="ARBA" id="ARBA00022825"/>
    </source>
</evidence>
<evidence type="ECO:0000256" key="11">
    <source>
        <dbReference type="ARBA" id="ARBA00023145"/>
    </source>
</evidence>
<dbReference type="SUPFAM" id="SSF49785">
    <property type="entry name" value="Galactose-binding domain-like"/>
    <property type="match status" value="1"/>
</dbReference>
<gene>
    <name evidence="19" type="ORF">GALMADRAFT_105622</name>
</gene>
<feature type="signal peptide" evidence="17">
    <location>
        <begin position="1"/>
        <end position="20"/>
    </location>
</feature>
<dbReference type="HOGENOM" id="CLU_002976_2_0_1"/>
<evidence type="ECO:0000256" key="13">
    <source>
        <dbReference type="PIRSR" id="PIRSR615500-1"/>
    </source>
</evidence>
<evidence type="ECO:0000256" key="8">
    <source>
        <dbReference type="ARBA" id="ARBA00022837"/>
    </source>
</evidence>
<feature type="active site" description="Charge relay system" evidence="13 14">
    <location>
        <position position="196"/>
    </location>
</feature>
<sequence length="869" mass="96092">MHFSWALLASIALSSTHVAATPAKRHYDTHRYYALEHKADDRFGASLKDVTEALGVEVVEQAGELEDVWLVRVPRPADREFSAREEEFDPVVSAFEDLKAQASSRLASRSEAALHARRIVSSVPFLERQTPVELVKRAPPSRTSALGVAKRLGLKDPLFPEQWHLINDDYPEHMMNTTPVWDMGFTGKGVLTSFLDDGLDFETEDLKDAFDAKNSYDFNAHVPLPRPTGLRDHHGTRCAGQVVARRNEACGVGIAYNAKAAGVRILAGPITSVDEAHALNYGYDEVQIYSCSWGPRDNGQTMDGPGYLIRKAVVNGIDNGRDGKGSIFVFASGNGGRDYDQCNFDGYTNSIYSVTVSSIDYKGLHPSYSEACAANMIVAYSSGSGNHIITTDRGNECSRRHGGTSAAAPNAVGVFALALEARPELTWRDIQYLCIETARRVNPQDPDWERTATGRYYSYKYGYGALDAYAYVKAAQSWKLVKPQAWLHTETVIVNNGKLHDLGHKKYKYEGGITIEPRGLEQKMTITKEMMTENNLESLEHINVRVWISHTRRGDVQVAVVSPNGIKSILASTRDYDEADSGFPGWRFMTVKHWGENPVGEWTLQVFDQNDEDQHGKFLGWNMAFWGTAIDPAKATKFVEPIVDNALPPADFPPRPVPNEPIMTTEHAKPTDHLPEDHGHATGENTRSAFPAPTGRPKPQQDADEPSKAWYEHMASLVAAQKWFFGALGAVVVFGMAALLYFWKRRVARQRLANYTSLAADDIGMDAIGQDRIIAGSGGPRTTRALYDSFGEPSSENLPATANVNPPTGRALGFHSGFLDDDEPSAGLTPKYRDEPDDRQPTGVQRRSLDDDEVSEPRGSRDGSRERLT</sequence>
<reference evidence="20" key="1">
    <citation type="journal article" date="2014" name="Proc. Natl. Acad. Sci. U.S.A.">
        <title>Extensive sampling of basidiomycete genomes demonstrates inadequacy of the white-rot/brown-rot paradigm for wood decay fungi.</title>
        <authorList>
            <person name="Riley R."/>
            <person name="Salamov A.A."/>
            <person name="Brown D.W."/>
            <person name="Nagy L.G."/>
            <person name="Floudas D."/>
            <person name="Held B.W."/>
            <person name="Levasseur A."/>
            <person name="Lombard V."/>
            <person name="Morin E."/>
            <person name="Otillar R."/>
            <person name="Lindquist E.A."/>
            <person name="Sun H."/>
            <person name="LaButti K.M."/>
            <person name="Schmutz J."/>
            <person name="Jabbour D."/>
            <person name="Luo H."/>
            <person name="Baker S.E."/>
            <person name="Pisabarro A.G."/>
            <person name="Walton J.D."/>
            <person name="Blanchette R.A."/>
            <person name="Henrissat B."/>
            <person name="Martin F."/>
            <person name="Cullen D."/>
            <person name="Hibbett D.S."/>
            <person name="Grigoriev I.V."/>
        </authorList>
    </citation>
    <scope>NUCLEOTIDE SEQUENCE [LARGE SCALE GENOMIC DNA]</scope>
    <source>
        <strain evidence="20">CBS 339.88</strain>
    </source>
</reference>
<dbReference type="AlphaFoldDB" id="A0A067S9T7"/>
<evidence type="ECO:0000256" key="4">
    <source>
        <dbReference type="ARBA" id="ARBA00022692"/>
    </source>
</evidence>
<feature type="compositionally biased region" description="Pro residues" evidence="15">
    <location>
        <begin position="650"/>
        <end position="659"/>
    </location>
</feature>
<protein>
    <recommendedName>
        <fullName evidence="18">P/Homo B domain-containing protein</fullName>
    </recommendedName>
</protein>
<keyword evidence="11" id="KW-0865">Zymogen</keyword>
<evidence type="ECO:0000256" key="2">
    <source>
        <dbReference type="ARBA" id="ARBA00005325"/>
    </source>
</evidence>